<dbReference type="Proteomes" id="UP001476798">
    <property type="component" value="Unassembled WGS sequence"/>
</dbReference>
<evidence type="ECO:0000313" key="1">
    <source>
        <dbReference type="EMBL" id="MEQ2187845.1"/>
    </source>
</evidence>
<name>A0ABV0PWF9_9TELE</name>
<sequence>ISELDMVGAGREAKRRRKTLAEDAYVQRELHSKPRDPHIPQHADLHACQQWAPSSCDGKPTGDTHHPSDPYACTSTYASTTPAQKEPLTHVLLRHGWRIRNTSRFKVSPTYLLKKPIRRRGLLRSRVPPSSECLLQVEGHSEAQMVLQFPGHDLHAQRKTLLTQAQRTLGNREPEDVQDT</sequence>
<organism evidence="1 2">
    <name type="scientific">Goodea atripinnis</name>
    <dbReference type="NCBI Taxonomy" id="208336"/>
    <lineage>
        <taxon>Eukaryota</taxon>
        <taxon>Metazoa</taxon>
        <taxon>Chordata</taxon>
        <taxon>Craniata</taxon>
        <taxon>Vertebrata</taxon>
        <taxon>Euteleostomi</taxon>
        <taxon>Actinopterygii</taxon>
        <taxon>Neopterygii</taxon>
        <taxon>Teleostei</taxon>
        <taxon>Neoteleostei</taxon>
        <taxon>Acanthomorphata</taxon>
        <taxon>Ovalentaria</taxon>
        <taxon>Atherinomorphae</taxon>
        <taxon>Cyprinodontiformes</taxon>
        <taxon>Goodeidae</taxon>
        <taxon>Goodea</taxon>
    </lineage>
</organism>
<accession>A0ABV0PWF9</accession>
<comment type="caution">
    <text evidence="1">The sequence shown here is derived from an EMBL/GenBank/DDBJ whole genome shotgun (WGS) entry which is preliminary data.</text>
</comment>
<reference evidence="1 2" key="1">
    <citation type="submission" date="2021-06" db="EMBL/GenBank/DDBJ databases">
        <authorList>
            <person name="Palmer J.M."/>
        </authorList>
    </citation>
    <scope>NUCLEOTIDE SEQUENCE [LARGE SCALE GENOMIC DNA]</scope>
    <source>
        <strain evidence="1 2">GA_2019</strain>
        <tissue evidence="1">Muscle</tissue>
    </source>
</reference>
<dbReference type="EMBL" id="JAHRIO010090434">
    <property type="protein sequence ID" value="MEQ2187845.1"/>
    <property type="molecule type" value="Genomic_DNA"/>
</dbReference>
<proteinExistence type="predicted"/>
<evidence type="ECO:0000313" key="2">
    <source>
        <dbReference type="Proteomes" id="UP001476798"/>
    </source>
</evidence>
<gene>
    <name evidence="1" type="ORF">GOODEAATRI_008776</name>
</gene>
<feature type="non-terminal residue" evidence="1">
    <location>
        <position position="1"/>
    </location>
</feature>
<protein>
    <submittedName>
        <fullName evidence="1">Uncharacterized protein</fullName>
    </submittedName>
</protein>
<keyword evidence="2" id="KW-1185">Reference proteome</keyword>